<dbReference type="SUPFAM" id="SSF46689">
    <property type="entry name" value="Homeodomain-like"/>
    <property type="match status" value="1"/>
</dbReference>
<gene>
    <name evidence="1" type="ORF">BTIS_0246</name>
</gene>
<dbReference type="Gene3D" id="1.10.357.10">
    <property type="entry name" value="Tetracycline Repressor, domain 2"/>
    <property type="match status" value="1"/>
</dbReference>
<dbReference type="RefSeq" id="WP_094661892.1">
    <property type="nucleotide sequence ID" value="NZ_MWWV01000002.1"/>
</dbReference>
<accession>A0A261FJE6</accession>
<organism evidence="1 2">
    <name type="scientific">Bifidobacterium tissieri</name>
    <dbReference type="NCBI Taxonomy" id="1630162"/>
    <lineage>
        <taxon>Bacteria</taxon>
        <taxon>Bacillati</taxon>
        <taxon>Actinomycetota</taxon>
        <taxon>Actinomycetes</taxon>
        <taxon>Bifidobacteriales</taxon>
        <taxon>Bifidobacteriaceae</taxon>
        <taxon>Bifidobacterium</taxon>
    </lineage>
</organism>
<name>A0A261FJE6_9BIFI</name>
<dbReference type="EMBL" id="MWWV01000002">
    <property type="protein sequence ID" value="OZG59093.1"/>
    <property type="molecule type" value="Genomic_DNA"/>
</dbReference>
<dbReference type="AlphaFoldDB" id="A0A261FJE6"/>
<reference evidence="1 2" key="1">
    <citation type="journal article" date="2017" name="BMC Genomics">
        <title>Comparative genomic and phylogenomic analyses of the Bifidobacteriaceae family.</title>
        <authorList>
            <person name="Lugli G.A."/>
            <person name="Milani C."/>
            <person name="Turroni F."/>
            <person name="Duranti S."/>
            <person name="Mancabelli L."/>
            <person name="Mangifesta M."/>
            <person name="Ferrario C."/>
            <person name="Modesto M."/>
            <person name="Mattarelli P."/>
            <person name="Jiri K."/>
            <person name="van Sinderen D."/>
            <person name="Ventura M."/>
        </authorList>
    </citation>
    <scope>NUCLEOTIDE SEQUENCE [LARGE SCALE GENOMIC DNA]</scope>
    <source>
        <strain evidence="1 2">DSM 100201</strain>
    </source>
</reference>
<sequence>MARPKAAEQPATIKMQNAFWELLEEKPYAKITVSDVTRVSELNRTAFYYHYTNITELADDAIASIYQDQDIIGYVTRLIRQPDDIDFRNEYTRFIDIPRYLTSAHRISLITGPHGSTSLSKQLREFVIDIWLDLIGLDRQNLNPGQRLVLEFASNGVLGVLSNATAIFNADGAQWIARTRLPETVSHLINSIPDIIDDVTPDQATPTLEPYLSPNGRNA</sequence>
<dbReference type="PANTHER" id="PTHR43479">
    <property type="entry name" value="ACREF/ENVCD OPERON REPRESSOR-RELATED"/>
    <property type="match status" value="1"/>
</dbReference>
<dbReference type="Proteomes" id="UP000216444">
    <property type="component" value="Unassembled WGS sequence"/>
</dbReference>
<dbReference type="InterPro" id="IPR050624">
    <property type="entry name" value="HTH-type_Tx_Regulator"/>
</dbReference>
<comment type="caution">
    <text evidence="1">The sequence shown here is derived from an EMBL/GenBank/DDBJ whole genome shotgun (WGS) entry which is preliminary data.</text>
</comment>
<proteinExistence type="predicted"/>
<dbReference type="InterPro" id="IPR009057">
    <property type="entry name" value="Homeodomain-like_sf"/>
</dbReference>
<evidence type="ECO:0000313" key="1">
    <source>
        <dbReference type="EMBL" id="OZG59093.1"/>
    </source>
</evidence>
<dbReference type="PANTHER" id="PTHR43479:SF7">
    <property type="entry name" value="TETR-FAMILY TRANSCRIPTIONAL REGULATOR"/>
    <property type="match status" value="1"/>
</dbReference>
<evidence type="ECO:0000313" key="2">
    <source>
        <dbReference type="Proteomes" id="UP000216444"/>
    </source>
</evidence>
<protein>
    <submittedName>
        <fullName evidence="1">AcrR family transcriptional regulator</fullName>
    </submittedName>
</protein>
<keyword evidence="2" id="KW-1185">Reference proteome</keyword>